<keyword evidence="3" id="KW-0813">Transport</keyword>
<evidence type="ECO:0000256" key="5">
    <source>
        <dbReference type="ARBA" id="ARBA00022816"/>
    </source>
</evidence>
<gene>
    <name evidence="12" type="ORF">CSUI_001311</name>
</gene>
<keyword evidence="13" id="KW-1185">Reference proteome</keyword>
<dbReference type="GO" id="GO:0003723">
    <property type="term" value="F:RNA binding"/>
    <property type="evidence" value="ECO:0007669"/>
    <property type="project" value="TreeGrafter"/>
</dbReference>
<feature type="region of interest" description="Disordered" evidence="10">
    <location>
        <begin position="1053"/>
        <end position="1100"/>
    </location>
</feature>
<name>A0A2C6LCR5_9APIC</name>
<dbReference type="SUPFAM" id="SSF82215">
    <property type="entry name" value="C-terminal autoproteolytic domain of nucleoporin nup98"/>
    <property type="match status" value="1"/>
</dbReference>
<feature type="compositionally biased region" description="Polar residues" evidence="10">
    <location>
        <begin position="2233"/>
        <end position="2242"/>
    </location>
</feature>
<feature type="region of interest" description="Disordered" evidence="10">
    <location>
        <begin position="2302"/>
        <end position="2323"/>
    </location>
</feature>
<keyword evidence="7" id="KW-0811">Translocation</keyword>
<feature type="region of interest" description="Disordered" evidence="10">
    <location>
        <begin position="159"/>
        <end position="239"/>
    </location>
</feature>
<feature type="compositionally biased region" description="Basic and acidic residues" evidence="10">
    <location>
        <begin position="2911"/>
        <end position="2930"/>
    </location>
</feature>
<evidence type="ECO:0000256" key="1">
    <source>
        <dbReference type="ARBA" id="ARBA00004567"/>
    </source>
</evidence>
<keyword evidence="8" id="KW-0906">Nuclear pore complex</keyword>
<feature type="domain" description="Peptidase S59" evidence="11">
    <location>
        <begin position="1123"/>
        <end position="1270"/>
    </location>
</feature>
<dbReference type="PROSITE" id="PS51434">
    <property type="entry name" value="NUP_C"/>
    <property type="match status" value="1"/>
</dbReference>
<feature type="compositionally biased region" description="Gly residues" evidence="10">
    <location>
        <begin position="497"/>
        <end position="509"/>
    </location>
</feature>
<feature type="compositionally biased region" description="Low complexity" evidence="10">
    <location>
        <begin position="418"/>
        <end position="456"/>
    </location>
</feature>
<dbReference type="Gene3D" id="3.30.1610.10">
    <property type="entry name" value="Peptidase S59, nucleoporin"/>
    <property type="match status" value="1"/>
</dbReference>
<dbReference type="EMBL" id="MIGC01000510">
    <property type="protein sequence ID" value="PHJ24845.1"/>
    <property type="molecule type" value="Genomic_DNA"/>
</dbReference>
<evidence type="ECO:0000313" key="13">
    <source>
        <dbReference type="Proteomes" id="UP000221165"/>
    </source>
</evidence>
<dbReference type="GO" id="GO:0000973">
    <property type="term" value="P:post-transcriptional tethering of RNA polymerase II gene DNA at nuclear periphery"/>
    <property type="evidence" value="ECO:0007669"/>
    <property type="project" value="TreeGrafter"/>
</dbReference>
<feature type="compositionally biased region" description="Basic and acidic residues" evidence="10">
    <location>
        <begin position="2834"/>
        <end position="2848"/>
    </location>
</feature>
<feature type="compositionally biased region" description="Basic and acidic residues" evidence="10">
    <location>
        <begin position="1516"/>
        <end position="1525"/>
    </location>
</feature>
<dbReference type="GO" id="GO:0051028">
    <property type="term" value="P:mRNA transport"/>
    <property type="evidence" value="ECO:0007669"/>
    <property type="project" value="UniProtKB-KW"/>
</dbReference>
<dbReference type="Pfam" id="PF12110">
    <property type="entry name" value="Nup96"/>
    <property type="match status" value="1"/>
</dbReference>
<feature type="region of interest" description="Disordered" evidence="10">
    <location>
        <begin position="2354"/>
        <end position="2387"/>
    </location>
</feature>
<feature type="region of interest" description="Disordered" evidence="10">
    <location>
        <begin position="381"/>
        <end position="524"/>
    </location>
</feature>
<evidence type="ECO:0000256" key="10">
    <source>
        <dbReference type="SAM" id="MobiDB-lite"/>
    </source>
</evidence>
<feature type="compositionally biased region" description="Basic and acidic residues" evidence="10">
    <location>
        <begin position="1499"/>
        <end position="1508"/>
    </location>
</feature>
<dbReference type="OrthoDB" id="448516at2759"/>
<feature type="compositionally biased region" description="Basic and acidic residues" evidence="10">
    <location>
        <begin position="2243"/>
        <end position="2257"/>
    </location>
</feature>
<feature type="compositionally biased region" description="Polar residues" evidence="10">
    <location>
        <begin position="63"/>
        <end position="81"/>
    </location>
</feature>
<dbReference type="VEuPathDB" id="ToxoDB:CSUI_001311"/>
<feature type="compositionally biased region" description="Low complexity" evidence="10">
    <location>
        <begin position="32"/>
        <end position="62"/>
    </location>
</feature>
<dbReference type="GO" id="GO:0034398">
    <property type="term" value="P:telomere tethering at nuclear periphery"/>
    <property type="evidence" value="ECO:0007669"/>
    <property type="project" value="TreeGrafter"/>
</dbReference>
<feature type="compositionally biased region" description="Polar residues" evidence="10">
    <location>
        <begin position="1732"/>
        <end position="1741"/>
    </location>
</feature>
<proteinExistence type="inferred from homology"/>
<feature type="compositionally biased region" description="Low complexity" evidence="10">
    <location>
        <begin position="179"/>
        <end position="208"/>
    </location>
</feature>
<reference evidence="12 13" key="1">
    <citation type="journal article" date="2017" name="Int. J. Parasitol.">
        <title>The genome of the protozoan parasite Cystoisospora suis and a reverse vaccinology approach to identify vaccine candidates.</title>
        <authorList>
            <person name="Palmieri N."/>
            <person name="Shrestha A."/>
            <person name="Ruttkowski B."/>
            <person name="Beck T."/>
            <person name="Vogl C."/>
            <person name="Tomley F."/>
            <person name="Blake D.P."/>
            <person name="Joachim A."/>
        </authorList>
    </citation>
    <scope>NUCLEOTIDE SEQUENCE [LARGE SCALE GENOMIC DNA]</scope>
    <source>
        <strain evidence="12 13">Wien I</strain>
    </source>
</reference>
<dbReference type="GO" id="GO:0006606">
    <property type="term" value="P:protein import into nucleus"/>
    <property type="evidence" value="ECO:0007669"/>
    <property type="project" value="TreeGrafter"/>
</dbReference>
<feature type="compositionally biased region" description="Basic and acidic residues" evidence="10">
    <location>
        <begin position="2306"/>
        <end position="2323"/>
    </location>
</feature>
<feature type="compositionally biased region" description="Basic and acidic residues" evidence="10">
    <location>
        <begin position="2216"/>
        <end position="2226"/>
    </location>
</feature>
<keyword evidence="5" id="KW-0509">mRNA transport</keyword>
<evidence type="ECO:0000256" key="3">
    <source>
        <dbReference type="ARBA" id="ARBA00022448"/>
    </source>
</evidence>
<dbReference type="InterPro" id="IPR037665">
    <property type="entry name" value="Nucleoporin_S59-like"/>
</dbReference>
<dbReference type="InterPro" id="IPR021967">
    <property type="entry name" value="Nup98_C"/>
</dbReference>
<dbReference type="GO" id="GO:0044614">
    <property type="term" value="C:nuclear pore cytoplasmic filaments"/>
    <property type="evidence" value="ECO:0007669"/>
    <property type="project" value="TreeGrafter"/>
</dbReference>
<dbReference type="GO" id="GO:0008139">
    <property type="term" value="F:nuclear localization sequence binding"/>
    <property type="evidence" value="ECO:0007669"/>
    <property type="project" value="TreeGrafter"/>
</dbReference>
<feature type="compositionally biased region" description="Polar residues" evidence="10">
    <location>
        <begin position="878"/>
        <end position="891"/>
    </location>
</feature>
<feature type="region of interest" description="Disordered" evidence="10">
    <location>
        <begin position="2889"/>
        <end position="2933"/>
    </location>
</feature>
<evidence type="ECO:0000256" key="4">
    <source>
        <dbReference type="ARBA" id="ARBA00022813"/>
    </source>
</evidence>
<feature type="compositionally biased region" description="Low complexity" evidence="10">
    <location>
        <begin position="1061"/>
        <end position="1073"/>
    </location>
</feature>
<evidence type="ECO:0000256" key="8">
    <source>
        <dbReference type="ARBA" id="ARBA00023132"/>
    </source>
</evidence>
<dbReference type="GeneID" id="94424728"/>
<dbReference type="InterPro" id="IPR036903">
    <property type="entry name" value="Nup98_auto-Pept-S59_dom_sf"/>
</dbReference>
<feature type="compositionally biased region" description="Polar residues" evidence="10">
    <location>
        <begin position="1547"/>
        <end position="1556"/>
    </location>
</feature>
<comment type="subcellular location">
    <subcellularLocation>
        <location evidence="1">Nucleus</location>
        <location evidence="1">Nuclear pore complex</location>
    </subcellularLocation>
</comment>
<evidence type="ECO:0000256" key="2">
    <source>
        <dbReference type="ARBA" id="ARBA00008926"/>
    </source>
</evidence>
<keyword evidence="6" id="KW-0653">Protein transport</keyword>
<feature type="compositionally biased region" description="Polar residues" evidence="10">
    <location>
        <begin position="100"/>
        <end position="142"/>
    </location>
</feature>
<feature type="region of interest" description="Disordered" evidence="10">
    <location>
        <begin position="961"/>
        <end position="1031"/>
    </location>
</feature>
<feature type="compositionally biased region" description="Gly residues" evidence="10">
    <location>
        <begin position="86"/>
        <end position="97"/>
    </location>
</feature>
<feature type="compositionally biased region" description="Low complexity" evidence="10">
    <location>
        <begin position="384"/>
        <end position="396"/>
    </location>
</feature>
<feature type="region of interest" description="Disordered" evidence="10">
    <location>
        <begin position="2184"/>
        <end position="2264"/>
    </location>
</feature>
<dbReference type="InterPro" id="IPR025574">
    <property type="entry name" value="Nucleoporin_FG_rpt"/>
</dbReference>
<feature type="region of interest" description="Disordered" evidence="10">
    <location>
        <begin position="340"/>
        <end position="360"/>
    </location>
</feature>
<feature type="compositionally biased region" description="Acidic residues" evidence="10">
    <location>
        <begin position="1389"/>
        <end position="1400"/>
    </location>
</feature>
<feature type="region of interest" description="Disordered" evidence="10">
    <location>
        <begin position="1621"/>
        <end position="1665"/>
    </location>
</feature>
<keyword evidence="9" id="KW-0539">Nucleus</keyword>
<dbReference type="PANTHER" id="PTHR23198:SF6">
    <property type="entry name" value="NUCLEAR PORE COMPLEX PROTEIN NUP98-NUP96"/>
    <property type="match status" value="1"/>
</dbReference>
<evidence type="ECO:0000313" key="12">
    <source>
        <dbReference type="EMBL" id="PHJ24845.1"/>
    </source>
</evidence>
<feature type="region of interest" description="Disordered" evidence="10">
    <location>
        <begin position="2827"/>
        <end position="2849"/>
    </location>
</feature>
<feature type="region of interest" description="Disordered" evidence="10">
    <location>
        <begin position="877"/>
        <end position="902"/>
    </location>
</feature>
<evidence type="ECO:0000256" key="6">
    <source>
        <dbReference type="ARBA" id="ARBA00022927"/>
    </source>
</evidence>
<dbReference type="RefSeq" id="XP_067926517.1">
    <property type="nucleotide sequence ID" value="XM_068061517.1"/>
</dbReference>
<protein>
    <submittedName>
        <fullName evidence="12">Nucleoporin autopeptidase</fullName>
    </submittedName>
</protein>
<dbReference type="PANTHER" id="PTHR23198">
    <property type="entry name" value="NUCLEOPORIN"/>
    <property type="match status" value="1"/>
</dbReference>
<feature type="region of interest" description="Disordered" evidence="10">
    <location>
        <begin position="1716"/>
        <end position="1741"/>
    </location>
</feature>
<feature type="compositionally biased region" description="Acidic residues" evidence="10">
    <location>
        <begin position="1074"/>
        <end position="1096"/>
    </location>
</feature>
<evidence type="ECO:0000259" key="11">
    <source>
        <dbReference type="PROSITE" id="PS51434"/>
    </source>
</evidence>
<dbReference type="Pfam" id="PF04096">
    <property type="entry name" value="Nucleoporin2"/>
    <property type="match status" value="1"/>
</dbReference>
<organism evidence="12 13">
    <name type="scientific">Cystoisospora suis</name>
    <dbReference type="NCBI Taxonomy" id="483139"/>
    <lineage>
        <taxon>Eukaryota</taxon>
        <taxon>Sar</taxon>
        <taxon>Alveolata</taxon>
        <taxon>Apicomplexa</taxon>
        <taxon>Conoidasida</taxon>
        <taxon>Coccidia</taxon>
        <taxon>Eucoccidiorida</taxon>
        <taxon>Eimeriorina</taxon>
        <taxon>Sarcocystidae</taxon>
        <taxon>Cystoisospora</taxon>
    </lineage>
</organism>
<feature type="compositionally biased region" description="Low complexity" evidence="10">
    <location>
        <begin position="984"/>
        <end position="994"/>
    </location>
</feature>
<dbReference type="Pfam" id="PF13634">
    <property type="entry name" value="Nucleoporin_FG"/>
    <property type="match status" value="6"/>
</dbReference>
<feature type="region of interest" description="Disordered" evidence="10">
    <location>
        <begin position="1301"/>
        <end position="1409"/>
    </location>
</feature>
<evidence type="ECO:0000256" key="7">
    <source>
        <dbReference type="ARBA" id="ARBA00023010"/>
    </source>
</evidence>
<feature type="region of interest" description="Disordered" evidence="10">
    <location>
        <begin position="1482"/>
        <end position="1565"/>
    </location>
</feature>
<keyword evidence="4" id="KW-0068">Autocatalytic cleavage</keyword>
<comment type="similarity">
    <text evidence="2">Belongs to the nucleoporin GLFG family.</text>
</comment>
<feature type="compositionally biased region" description="Pro residues" evidence="10">
    <location>
        <begin position="995"/>
        <end position="1005"/>
    </location>
</feature>
<feature type="region of interest" description="Disordered" evidence="10">
    <location>
        <begin position="27"/>
        <end position="144"/>
    </location>
</feature>
<sequence>MFSTNTANPLGGGGGLFGSSTGGGLFGGGASSTGTQPQQSGSLFGGSFLSQPQQQQGGSLFGNVTSGGSSLFGQAQTAQPQSTSGGLFGSTSGGGLFGSQPAQQQTGLFGSGVLSSQPQQTTSTGLFGSAGSTPSTLGSASTVGGGLFGQQSGGGLFGSSNTSGGLFGQAKPQGGLFGGTQPTTTSGFGSSTLGSAGQQSSGGLFGQAPQQSGGLFGTTTTAGGGFGSSTTTTGFGSGATPGFGSSSLLGGGTSALSMQQQPFQPHKVDDGLLMTICYGALAEVSQEEERWKFYQQNRIGAGGAGMQTTGGGLFGQQSATTASGGGGLFGSGATGGSGGTSGLFGSSTQPTTGSSLFGGAQQSGGLFGSAGTSTQVGTGTGLFGSNTVQPSQQQQTLGGGLFGNANAGTTNTGGGLLGSSTLGTGNTSTTGLFGTPASTQQQTTGGLFGQQQASQNAGGGLFGSATTQPGTTSGGLFGSTTTGTTGGGLFGSTQPQIGGGVQTTGGLFGGATNTTGQQPGASGGLFGGTTGTSGTGGLFGSTAGTTTGSGLFGTNTQAQQATGGLFGGAKPATGTTPTTGGLFGTTQTGTSTTGSGLFGGSSLGTSTGGLFGTTTTGTKPGEGTTGGGLFGGTTTGTGGLFGNLSSSSSQPSGLLGSTQGAAAGTAGTGLFGSTNTLGTGTGLFGSSTGGLFGSKPAAQQQTQSGGGGLFGSTFGLGGTTPGAAGTGVSALALSGGAGTGGLNLAGAQGLASPGGVTGASDLYGLASLLGGRVELKLTLSARGTEGRDQVAQLLSSRPSLDPCGPSSFLGEVGRGFWRPAPPRYCRGRRLRPAGARGSLYAGFFSGGAGGSSVSFSLPEAYVQRAFSTGRVSPVTEEPLTNGSLFGSSTTKTRQETGDGEMPSSWVARTLRNSAAEALLVQGRRNGEQESEQNSLVPWSSSVAFMRSNPFFRQQIEEAVARPPETIEVPSSSTSSDSTNDEFFGAIPSAAAGLPPSLPAPEPASPDRPVSSLVEELHSEYSSSLPTHGGVGRCRVKEKYPTALNLSAVQTFSLATPESTPGSSPLGGSSAGESSENDEEDDEEDGDDDESSDDDLSSDLPLGGLELLASRARAPMDLRPILTRSDYESSPSVEVLNGMTEGDLSRVQDFSITRRGYGTIRWPGYTDLRGINLDEVVRIEKLEVSVYLDKAPPVGTALNKRAIITLQSCKPKSVQSLETFAALRGGEEEAYVEEKQRQYISKVRRYTERMGAKFLDLNLVTGEWTFEVEHFSTYRFLEDDDDDEDLEKELKTKLQKAAVEGRGEVYTGDDDSEFSEEHSVSEKAFCTSSHGGFEGKEQAIPYKSDDDDVSVRGKTTGFPGRRGKLPESYGQEERKSSWEKATTPLGPEDSSSEDTEEEVDASETSVQCNGLRGGRSCKRVSFYHPPPSASQTDAGLAYAELFGPARKACLGPDGSFSSIDAARISKPRDGEFVNREKIMKGHGLFQGGRTLSGHAGGSSDGERFGHSSSKESLTQETDLRRSDRFPPDSAVNSVYDDVGNGSRDKPCVSSSYVTSPSPLRAEPTVIPRHCPFPVRCAPVISHGGLMALPRSFSFSSSSTASSSSNPSVVQIVRVSPLLHRDLDFSPSDENSRGALRGPPEVLPDPTDSNEKDWNNTTDRKKKATAEGERTGVLWTVGEMFGEIISSSEVEKEELERKALVGAVEDYVLASESGIHGKDHERENFSSRGLLPSSLDNDGRTSFSGKRARKFPLSASLSSLPVPVTDPNKGGVVYAVDTAREQVRIFQDGHGVSRTLCRGSMPKVVTAFLDELAACDMGVTQRQISSDEVHLDPCLERVETGKTRAREREQVGGGNSDVPNWFSTAVKGTAKWWLIEGLIRTGGCSPNSASSSSQNSMRMDSSLGKSMDTEAGCEAVQRLFLRLLAFFERQHRSYCGHTEGMTLPRFTGVLPGSFSGSFPLGYTHCASKDAGLLEASYLAPYMLQTWRLMIALMLEDPQHAAKLGEKVSRISRAFGPRVSAEAILERERQEKIFDWLLEESAKDVRCFFEQAAQRSLLWSCEGDVIGSRKTTMTGMDRGESLFQRAFRTGGEAEEAFQTAVATTDLEERKLLAVFHLAAAGQLVQAVDLLLLPGSAQPYYPHLALCLAAHVQQSFGREFLYWNLLRATTGDYFSPPPGIRRLYHLLTPEQNPPRRQRRLSSTSHFTQARTAISASPAVGEDRLNEKHSAEAGVAECSSSTNSQAEQARHEKSSKDEKGDGDGGESTRISKDTAAAIAKLNDFLNWRQELTATLLFNTASPLDRSGVARRTTDRSTGRQRRKFTEGRKIPMHEEVGEERARLTSGALECIEDNVSNKRKKPIEDGGYADAGKEEEGNADAETDVSENSSSLLDEDASVYQRIRMELIPPPQAPDAPRDLRRALIYLDRSKEESQNKSAHEETCVSLSRRHPVFPAPLYLQQQGRVEAAKKGIHDLQYGLLRMHVGLGSLSSLSLFDPDTHTPYPLDFFFSWTGGLLTALHRSLKKVAQKELGVIDRQEKPGRSTVDVLSQGEAAELHTVCVSFAAELEMVDQWPWACAAVLFSPFTEQALDTARSLILRHAAEFTCCGPLDAATGREVFEERRQEVLSVLLEEIGFPQWWIDEADGLFALSQHKYMQAAFLFHSAYLRLSVSSYRGFLGSQVAAPLRAIISRKWAPSESLACHLLRLAASALFRCLPSFLLAVLLRQIERVQRSKQRKYMRRALEECHRLAGPSPGEVFRGELTSALTGELRGGEEACLGGGEGVEGDERNEFGSWERARPLRMFVLSTEGKMTVFLEIIEAVRLNLGSGYVGEEDGGQEKRGDKEREKGVDVHQQIMKDMALTVEARHPGDVDLVRLARWEHVLRWLLDRERDPNEGHDGSEDKGEGTAQDVTEGGRRSREVTGRTEKAERQKQRTAVLAANAEEELKTIEKKRSRRGTGCSLFSFPSMEELSFWVAVRSVLREEGEAASS</sequence>
<feature type="compositionally biased region" description="Basic and acidic residues" evidence="10">
    <location>
        <begin position="2889"/>
        <end position="2903"/>
    </location>
</feature>
<feature type="compositionally biased region" description="Polar residues" evidence="10">
    <location>
        <begin position="2196"/>
        <end position="2210"/>
    </location>
</feature>
<dbReference type="GO" id="GO:0017056">
    <property type="term" value="F:structural constituent of nuclear pore"/>
    <property type="evidence" value="ECO:0007669"/>
    <property type="project" value="InterPro"/>
</dbReference>
<accession>A0A2C6LCR5</accession>
<dbReference type="GO" id="GO:0006405">
    <property type="term" value="P:RNA export from nucleus"/>
    <property type="evidence" value="ECO:0007669"/>
    <property type="project" value="TreeGrafter"/>
</dbReference>
<dbReference type="Proteomes" id="UP000221165">
    <property type="component" value="Unassembled WGS sequence"/>
</dbReference>
<comment type="caution">
    <text evidence="12">The sequence shown here is derived from an EMBL/GenBank/DDBJ whole genome shotgun (WGS) entry which is preliminary data.</text>
</comment>
<evidence type="ECO:0000256" key="9">
    <source>
        <dbReference type="ARBA" id="ARBA00023242"/>
    </source>
</evidence>
<dbReference type="InterPro" id="IPR007230">
    <property type="entry name" value="Nup98_auto-Pept-S59_dom"/>
</dbReference>